<dbReference type="PANTHER" id="PTHR19862">
    <property type="entry name" value="WD REPEAT-CONTAINING PROTEIN 48"/>
    <property type="match status" value="1"/>
</dbReference>
<dbReference type="Pfam" id="PF11816">
    <property type="entry name" value="DUF3337"/>
    <property type="match status" value="1"/>
</dbReference>
<feature type="region of interest" description="Disordered" evidence="5">
    <location>
        <begin position="1"/>
        <end position="20"/>
    </location>
</feature>
<dbReference type="CDD" id="cd17041">
    <property type="entry name" value="Ubl_WDR48"/>
    <property type="match status" value="1"/>
</dbReference>
<protein>
    <submittedName>
        <fullName evidence="6">Uncharacterized protein</fullName>
    </submittedName>
</protein>
<evidence type="ECO:0000256" key="1">
    <source>
        <dbReference type="ARBA" id="ARBA00006917"/>
    </source>
</evidence>
<feature type="repeat" description="WD" evidence="4">
    <location>
        <begin position="257"/>
        <end position="298"/>
    </location>
</feature>
<dbReference type="InterPro" id="IPR001680">
    <property type="entry name" value="WD40_rpt"/>
</dbReference>
<dbReference type="PRINTS" id="PR00320">
    <property type="entry name" value="GPROTEINBRPT"/>
</dbReference>
<feature type="region of interest" description="Disordered" evidence="5">
    <location>
        <begin position="841"/>
        <end position="863"/>
    </location>
</feature>
<feature type="region of interest" description="Disordered" evidence="5">
    <location>
        <begin position="663"/>
        <end position="715"/>
    </location>
</feature>
<gene>
    <name evidence="6" type="ORF">FNYG_00509</name>
</gene>
<keyword evidence="2 4" id="KW-0853">WD repeat</keyword>
<comment type="caution">
    <text evidence="6">The sequence shown here is derived from an EMBL/GenBank/DDBJ whole genome shotgun (WGS) entry which is preliminary data.</text>
</comment>
<evidence type="ECO:0000256" key="3">
    <source>
        <dbReference type="ARBA" id="ARBA00022737"/>
    </source>
</evidence>
<dbReference type="Gene3D" id="2.130.10.10">
    <property type="entry name" value="YVTN repeat-like/Quinoprotein amine dehydrogenase"/>
    <property type="match status" value="2"/>
</dbReference>
<dbReference type="InterPro" id="IPR036322">
    <property type="entry name" value="WD40_repeat_dom_sf"/>
</dbReference>
<feature type="repeat" description="WD" evidence="4">
    <location>
        <begin position="121"/>
        <end position="152"/>
    </location>
</feature>
<dbReference type="EMBL" id="MTQA01000017">
    <property type="protein sequence ID" value="PNP86281.1"/>
    <property type="molecule type" value="Genomic_DNA"/>
</dbReference>
<keyword evidence="7" id="KW-1185">Reference proteome</keyword>
<dbReference type="Pfam" id="PF00400">
    <property type="entry name" value="WD40"/>
    <property type="match status" value="4"/>
</dbReference>
<dbReference type="GO" id="GO:0043130">
    <property type="term" value="F:ubiquitin binding"/>
    <property type="evidence" value="ECO:0007669"/>
    <property type="project" value="TreeGrafter"/>
</dbReference>
<dbReference type="Proteomes" id="UP000236664">
    <property type="component" value="Unassembled WGS sequence"/>
</dbReference>
<name>A0A2K0WVH7_GIBNY</name>
<evidence type="ECO:0000256" key="4">
    <source>
        <dbReference type="PROSITE-ProRule" id="PRU00221"/>
    </source>
</evidence>
<organism evidence="6 7">
    <name type="scientific">Gibberella nygamai</name>
    <name type="common">Bean root rot disease fungus</name>
    <name type="synonym">Fusarium nygamai</name>
    <dbReference type="NCBI Taxonomy" id="42673"/>
    <lineage>
        <taxon>Eukaryota</taxon>
        <taxon>Fungi</taxon>
        <taxon>Dikarya</taxon>
        <taxon>Ascomycota</taxon>
        <taxon>Pezizomycotina</taxon>
        <taxon>Sordariomycetes</taxon>
        <taxon>Hypocreomycetidae</taxon>
        <taxon>Hypocreales</taxon>
        <taxon>Nectriaceae</taxon>
        <taxon>Fusarium</taxon>
        <taxon>Fusarium fujikuroi species complex</taxon>
    </lineage>
</organism>
<dbReference type="InterPro" id="IPR019775">
    <property type="entry name" value="WD40_repeat_CS"/>
</dbReference>
<dbReference type="PANTHER" id="PTHR19862:SF14">
    <property type="entry name" value="WD REPEAT-CONTAINING PROTEIN 48"/>
    <property type="match status" value="1"/>
</dbReference>
<dbReference type="InterPro" id="IPR021772">
    <property type="entry name" value="WDR48/Bun107"/>
</dbReference>
<dbReference type="SMART" id="SM00320">
    <property type="entry name" value="WD40"/>
    <property type="match status" value="6"/>
</dbReference>
<keyword evidence="3" id="KW-0677">Repeat</keyword>
<evidence type="ECO:0000313" key="7">
    <source>
        <dbReference type="Proteomes" id="UP000236664"/>
    </source>
</evidence>
<feature type="region of interest" description="Disordered" evidence="5">
    <location>
        <begin position="385"/>
        <end position="424"/>
    </location>
</feature>
<reference evidence="6 7" key="1">
    <citation type="submission" date="2017-06" db="EMBL/GenBank/DDBJ databases">
        <title>Genome of Fusarium nygamai isolate CS10214.</title>
        <authorList>
            <person name="Gardiner D.M."/>
            <person name="Obanor F."/>
            <person name="Kazan K."/>
        </authorList>
    </citation>
    <scope>NUCLEOTIDE SEQUENCE [LARGE SCALE GENOMIC DNA]</scope>
    <source>
        <strain evidence="6 7">CS10214</strain>
    </source>
</reference>
<feature type="region of interest" description="Disordered" evidence="5">
    <location>
        <begin position="729"/>
        <end position="820"/>
    </location>
</feature>
<dbReference type="InterPro" id="IPR020472">
    <property type="entry name" value="WD40_PAC1"/>
</dbReference>
<evidence type="ECO:0000256" key="5">
    <source>
        <dbReference type="SAM" id="MobiDB-lite"/>
    </source>
</evidence>
<comment type="similarity">
    <text evidence="1">Belongs to the WD repeat WDR48 family.</text>
</comment>
<dbReference type="CDD" id="cd00200">
    <property type="entry name" value="WD40"/>
    <property type="match status" value="1"/>
</dbReference>
<dbReference type="STRING" id="42673.A0A2K0WVH7"/>
<feature type="region of interest" description="Disordered" evidence="5">
    <location>
        <begin position="95"/>
        <end position="114"/>
    </location>
</feature>
<feature type="compositionally biased region" description="Basic and acidic residues" evidence="5">
    <location>
        <begin position="741"/>
        <end position="764"/>
    </location>
</feature>
<sequence>MAKKARQRISYGETSSPTAPDAPTTLLVEIALLYALSFGTVADTGIVLENAKSSEGGHRLGVNGLAVDNDNAILYSGGRDGIVCAWDLNLDLKGRSDVTDPTPANSEDKKPKHTTKFRAQTHAHMHWINDIALAQNNTALVSGSSDLTVKVWRPYSEEDKNRTETIGEHADYVKCVTTPPPDMGANWVASGGLDRKICLWDLNGAGKTLEIDVQGEEIAEKGSVYALRVGRNIMASGGPEKTVRLYDPRTGDKVSKLVGHVDNIRAILIDDAGDTILSASADKTVKMWSIKNGRCMYTFSMHDESVWSLFSDDPSLGVFYSSDRSGLVAKTDVRGSLEDMDDGLSLAVAHEHIGVGKVVAAGGHIWTATNRSSINRWEDVDTGTNIQLPESVRHHRATSNASSRPRETSPPATTNGTAKKEIPAESILRISAAASFPARSGPDPDSATITDATARKGSEAIIDSSEPEIKPIHAVAEETIEGQFGLLKHRLLNDRRRVLTSDTAGDVLLWDLIQCKPIKSFGKQHLEDVEHLVNTVEAVAPWCSIDLSSGNLTVVLEPFNCFDAEVYADELDLPDNIEFREDQRISLGKWILRYLFADLIDEEIRRDEAHRQKLNEGLEARQIASGGTTEAAPLSILLPKSAILDWDNADQVTPKPNLYPNTPGLGIGLATPGPSIMSGQNSLPDVPENAATSPMTPIEKRTSHVSRPSTEKEDYFTSPLQLLESAVKAASMVSTPTQNEADSKKSIDGDKEKDKDKDKDKADSAKSPSTPFGKKKFRMTFGTKKLSRSASQATTEKPAIVEEKTEESESSSVHEKEKEVDDSFLGTIQKIHQEYERQLADNPDKPVESRVVPSLPSDTPVLKLPPGTKVVIQEETTGGSANLYQGTVQDVGKDADIIEQKAPMWLGDVLLQNTLPFKEPVKVSFVLYPMDDTLPAIASADGNNRLNANRMLRVKKILSYVAERIEPPLEEPEESPMKPEEYLELYCNEQLLSPATTLATLRTHLWKGGNDIVLHYKANGKKEIRPFPPPPEPKPAEPEEAQDGAAAEEANTNGQVPPQPQAQAQAS</sequence>
<evidence type="ECO:0000313" key="6">
    <source>
        <dbReference type="EMBL" id="PNP86281.1"/>
    </source>
</evidence>
<evidence type="ECO:0000256" key="2">
    <source>
        <dbReference type="ARBA" id="ARBA00022574"/>
    </source>
</evidence>
<dbReference type="InterPro" id="IPR015943">
    <property type="entry name" value="WD40/YVTN_repeat-like_dom_sf"/>
</dbReference>
<dbReference type="GO" id="GO:0000724">
    <property type="term" value="P:double-strand break repair via homologous recombination"/>
    <property type="evidence" value="ECO:0007669"/>
    <property type="project" value="TreeGrafter"/>
</dbReference>
<dbReference type="AlphaFoldDB" id="A0A2K0WVH7"/>
<dbReference type="InterPro" id="IPR051246">
    <property type="entry name" value="WDR48"/>
</dbReference>
<feature type="repeat" description="WD" evidence="4">
    <location>
        <begin position="55"/>
        <end position="89"/>
    </location>
</feature>
<feature type="region of interest" description="Disordered" evidence="5">
    <location>
        <begin position="1021"/>
        <end position="1067"/>
    </location>
</feature>
<dbReference type="OrthoDB" id="2421129at2759"/>
<dbReference type="PROSITE" id="PS00678">
    <property type="entry name" value="WD_REPEATS_1"/>
    <property type="match status" value="2"/>
</dbReference>
<dbReference type="PROSITE" id="PS50294">
    <property type="entry name" value="WD_REPEATS_REGION"/>
    <property type="match status" value="3"/>
</dbReference>
<dbReference type="PROSITE" id="PS50082">
    <property type="entry name" value="WD_REPEATS_2"/>
    <property type="match status" value="3"/>
</dbReference>
<accession>A0A2K0WVH7</accession>
<proteinExistence type="inferred from homology"/>
<dbReference type="SUPFAM" id="SSF50978">
    <property type="entry name" value="WD40 repeat-like"/>
    <property type="match status" value="1"/>
</dbReference>